<keyword evidence="1" id="KW-1133">Transmembrane helix</keyword>
<dbReference type="InterPro" id="IPR026442">
    <property type="entry name" value="IPTL_CTERM"/>
</dbReference>
<dbReference type="Pfam" id="PF18203">
    <property type="entry name" value="IPTL-CTERM"/>
    <property type="match status" value="1"/>
</dbReference>
<gene>
    <name evidence="4" type="ORF">ACFSF0_11645</name>
</gene>
<evidence type="ECO:0000313" key="4">
    <source>
        <dbReference type="EMBL" id="MFD1711267.1"/>
    </source>
</evidence>
<dbReference type="RefSeq" id="WP_187265803.1">
    <property type="nucleotide sequence ID" value="NZ_JBHUEJ010000023.1"/>
</dbReference>
<feature type="transmembrane region" description="Helical" evidence="1">
    <location>
        <begin position="259"/>
        <end position="276"/>
    </location>
</feature>
<evidence type="ECO:0000256" key="2">
    <source>
        <dbReference type="SAM" id="SignalP"/>
    </source>
</evidence>
<accession>A0ABW4KVY6</accession>
<dbReference type="NCBIfam" id="TIGR04174">
    <property type="entry name" value="IPTL_CTERM"/>
    <property type="match status" value="1"/>
</dbReference>
<keyword evidence="2" id="KW-0732">Signal</keyword>
<dbReference type="Proteomes" id="UP001597304">
    <property type="component" value="Unassembled WGS sequence"/>
</dbReference>
<comment type="caution">
    <text evidence="4">The sequence shown here is derived from an EMBL/GenBank/DDBJ whole genome shotgun (WGS) entry which is preliminary data.</text>
</comment>
<reference evidence="5" key="1">
    <citation type="journal article" date="2019" name="Int. J. Syst. Evol. Microbiol.">
        <title>The Global Catalogue of Microorganisms (GCM) 10K type strain sequencing project: providing services to taxonomists for standard genome sequencing and annotation.</title>
        <authorList>
            <consortium name="The Broad Institute Genomics Platform"/>
            <consortium name="The Broad Institute Genome Sequencing Center for Infectious Disease"/>
            <person name="Wu L."/>
            <person name="Ma J."/>
        </authorList>
    </citation>
    <scope>NUCLEOTIDE SEQUENCE [LARGE SCALE GENOMIC DNA]</scope>
    <source>
        <strain evidence="5">LMG 29247</strain>
    </source>
</reference>
<dbReference type="EMBL" id="JBHUEJ010000023">
    <property type="protein sequence ID" value="MFD1711267.1"/>
    <property type="molecule type" value="Genomic_DNA"/>
</dbReference>
<keyword evidence="1" id="KW-0812">Transmembrane</keyword>
<keyword evidence="5" id="KW-1185">Reference proteome</keyword>
<evidence type="ECO:0000256" key="1">
    <source>
        <dbReference type="SAM" id="Phobius"/>
    </source>
</evidence>
<sequence length="286" mass="29808">MTRGQKTWLLALGLAAGVSFGASAATVTTPAGMATSSDTDVDQQWFRWAESGGQTGITADYPRTDSGSALFTTPDAAGYAQWRYEARSATSFGALGKLSEFTGGSYEWYRDSTSTNSAVQAPAFGLWIDHDGSPTSTGDRTWLLYEPIYQPTHSGSPALPTDAWQHEAVTSRSIFWGNNLPAPGYCALSVFMAGGSCGGQSTINGDSVIIGVRTSVGNGWAGTFRGAADNVIFESSHAGASLSANFELPPPPPAAVPTVGEWGLAISGLLLAGLGARRLRKGRKAA</sequence>
<proteinExistence type="predicted"/>
<evidence type="ECO:0000259" key="3">
    <source>
        <dbReference type="Pfam" id="PF18203"/>
    </source>
</evidence>
<evidence type="ECO:0000313" key="5">
    <source>
        <dbReference type="Proteomes" id="UP001597304"/>
    </source>
</evidence>
<protein>
    <submittedName>
        <fullName evidence="4">IPTL-CTERM sorting domain-containing protein</fullName>
    </submittedName>
</protein>
<name>A0ABW4KVY6_9BURK</name>
<feature type="signal peptide" evidence="2">
    <location>
        <begin position="1"/>
        <end position="24"/>
    </location>
</feature>
<keyword evidence="1" id="KW-0472">Membrane</keyword>
<feature type="domain" description="IPTL-CTERM protein sorting" evidence="3">
    <location>
        <begin position="254"/>
        <end position="280"/>
    </location>
</feature>
<organism evidence="4 5">
    <name type="scientific">Ottowia flava</name>
    <dbReference type="NCBI Taxonomy" id="2675430"/>
    <lineage>
        <taxon>Bacteria</taxon>
        <taxon>Pseudomonadati</taxon>
        <taxon>Pseudomonadota</taxon>
        <taxon>Betaproteobacteria</taxon>
        <taxon>Burkholderiales</taxon>
        <taxon>Comamonadaceae</taxon>
        <taxon>Ottowia</taxon>
    </lineage>
</organism>
<feature type="chain" id="PRO_5046282503" evidence="2">
    <location>
        <begin position="25"/>
        <end position="286"/>
    </location>
</feature>